<evidence type="ECO:0000256" key="2">
    <source>
        <dbReference type="ARBA" id="ARBA00007362"/>
    </source>
</evidence>
<feature type="transmembrane region" description="Helical" evidence="8">
    <location>
        <begin position="153"/>
        <end position="170"/>
    </location>
</feature>
<dbReference type="Pfam" id="PF00892">
    <property type="entry name" value="EamA"/>
    <property type="match status" value="1"/>
</dbReference>
<comment type="similarity">
    <text evidence="2">Belongs to the EamA transporter family.</text>
</comment>
<comment type="subcellular location">
    <subcellularLocation>
        <location evidence="1">Cell membrane</location>
        <topology evidence="1">Multi-pass membrane protein</topology>
    </subcellularLocation>
</comment>
<evidence type="ECO:0000313" key="11">
    <source>
        <dbReference type="Proteomes" id="UP000318380"/>
    </source>
</evidence>
<accession>A0A561C0S8</accession>
<proteinExistence type="inferred from homology"/>
<evidence type="ECO:0000313" key="10">
    <source>
        <dbReference type="EMBL" id="TWD84678.1"/>
    </source>
</evidence>
<dbReference type="Proteomes" id="UP000318380">
    <property type="component" value="Unassembled WGS sequence"/>
</dbReference>
<keyword evidence="7 8" id="KW-0472">Membrane</keyword>
<keyword evidence="11" id="KW-1185">Reference proteome</keyword>
<dbReference type="SUPFAM" id="SSF103481">
    <property type="entry name" value="Multidrug resistance efflux transporter EmrE"/>
    <property type="match status" value="2"/>
</dbReference>
<dbReference type="GO" id="GO:0005886">
    <property type="term" value="C:plasma membrane"/>
    <property type="evidence" value="ECO:0007669"/>
    <property type="project" value="UniProtKB-SubCell"/>
</dbReference>
<evidence type="ECO:0000256" key="3">
    <source>
        <dbReference type="ARBA" id="ARBA00022448"/>
    </source>
</evidence>
<evidence type="ECO:0000256" key="7">
    <source>
        <dbReference type="ARBA" id="ARBA00023136"/>
    </source>
</evidence>
<keyword evidence="5 8" id="KW-0812">Transmembrane</keyword>
<feature type="transmembrane region" description="Helical" evidence="8">
    <location>
        <begin position="270"/>
        <end position="288"/>
    </location>
</feature>
<dbReference type="InterPro" id="IPR004626">
    <property type="entry name" value="RarD"/>
</dbReference>
<keyword evidence="4" id="KW-1003">Cell membrane</keyword>
<feature type="domain" description="EamA" evidence="9">
    <location>
        <begin position="11"/>
        <end position="146"/>
    </location>
</feature>
<evidence type="ECO:0000256" key="4">
    <source>
        <dbReference type="ARBA" id="ARBA00022475"/>
    </source>
</evidence>
<keyword evidence="6 8" id="KW-1133">Transmembrane helix</keyword>
<evidence type="ECO:0000256" key="1">
    <source>
        <dbReference type="ARBA" id="ARBA00004651"/>
    </source>
</evidence>
<dbReference type="EMBL" id="VIVK01000001">
    <property type="protein sequence ID" value="TWD84678.1"/>
    <property type="molecule type" value="Genomic_DNA"/>
</dbReference>
<dbReference type="InterPro" id="IPR037185">
    <property type="entry name" value="EmrE-like"/>
</dbReference>
<dbReference type="RefSeq" id="WP_202880771.1">
    <property type="nucleotide sequence ID" value="NZ_VIVK01000001.1"/>
</dbReference>
<dbReference type="InterPro" id="IPR000620">
    <property type="entry name" value="EamA_dom"/>
</dbReference>
<feature type="transmembrane region" description="Helical" evidence="8">
    <location>
        <begin position="131"/>
        <end position="147"/>
    </location>
</feature>
<feature type="transmembrane region" description="Helical" evidence="8">
    <location>
        <begin position="212"/>
        <end position="237"/>
    </location>
</feature>
<name>A0A561C0S8_9ACTN</name>
<gene>
    <name evidence="10" type="ORF">FB561_5872</name>
</gene>
<evidence type="ECO:0000256" key="6">
    <source>
        <dbReference type="ARBA" id="ARBA00022989"/>
    </source>
</evidence>
<sequence length="312" mass="34180">MTGTTDAGVNRGLLFGAATYGIWGLLPLYWRLLDHAGAVEVLAHRFVWTLGFIALLLCVRPRAGWWRELKRRPAAFRLLGAAAAVIAFNWYLYIWGVNHARVVETSLGYFISPLITVVIGVVLFQERLRRPQWFAIGLAAVAVGWLTVDYGRVPWVAVGLALSFATYGLLKKKAATPAVESLAVEAAIILPFVLGYLVWLEFAGRAAFGHDGWSTSLLLVAAGPATAIPLLFFAGAIARIPLTYLGLLQYVTPTVQFVLGVFVFREPMPTARLVGFVLIWTALALFTAENLHHLAKLRRQTQGLAAVPVTSR</sequence>
<dbReference type="AlphaFoldDB" id="A0A561C0S8"/>
<dbReference type="PANTHER" id="PTHR22911:SF137">
    <property type="entry name" value="SOLUTE CARRIER FAMILY 35 MEMBER G2-RELATED"/>
    <property type="match status" value="1"/>
</dbReference>
<dbReference type="PANTHER" id="PTHR22911">
    <property type="entry name" value="ACYL-MALONYL CONDENSING ENZYME-RELATED"/>
    <property type="match status" value="1"/>
</dbReference>
<evidence type="ECO:0000259" key="9">
    <source>
        <dbReference type="Pfam" id="PF00892"/>
    </source>
</evidence>
<evidence type="ECO:0000256" key="5">
    <source>
        <dbReference type="ARBA" id="ARBA00022692"/>
    </source>
</evidence>
<feature type="transmembrane region" description="Helical" evidence="8">
    <location>
        <begin position="42"/>
        <end position="63"/>
    </location>
</feature>
<organism evidence="10 11">
    <name type="scientific">Kribbella amoyensis</name>
    <dbReference type="NCBI Taxonomy" id="996641"/>
    <lineage>
        <taxon>Bacteria</taxon>
        <taxon>Bacillati</taxon>
        <taxon>Actinomycetota</taxon>
        <taxon>Actinomycetes</taxon>
        <taxon>Propionibacteriales</taxon>
        <taxon>Kribbellaceae</taxon>
        <taxon>Kribbella</taxon>
    </lineage>
</organism>
<protein>
    <submittedName>
        <fullName evidence="10">Chloramphenicol-sensitive protein RarD</fullName>
    </submittedName>
</protein>
<feature type="transmembrane region" description="Helical" evidence="8">
    <location>
        <begin position="244"/>
        <end position="264"/>
    </location>
</feature>
<dbReference type="NCBIfam" id="TIGR00688">
    <property type="entry name" value="rarD"/>
    <property type="match status" value="1"/>
</dbReference>
<keyword evidence="3" id="KW-0813">Transport</keyword>
<feature type="transmembrane region" description="Helical" evidence="8">
    <location>
        <begin position="106"/>
        <end position="124"/>
    </location>
</feature>
<feature type="transmembrane region" description="Helical" evidence="8">
    <location>
        <begin position="182"/>
        <end position="200"/>
    </location>
</feature>
<feature type="transmembrane region" description="Helical" evidence="8">
    <location>
        <begin position="12"/>
        <end position="30"/>
    </location>
</feature>
<evidence type="ECO:0000256" key="8">
    <source>
        <dbReference type="SAM" id="Phobius"/>
    </source>
</evidence>
<reference evidence="10 11" key="1">
    <citation type="submission" date="2019-06" db="EMBL/GenBank/DDBJ databases">
        <title>Sequencing the genomes of 1000 actinobacteria strains.</title>
        <authorList>
            <person name="Klenk H.-P."/>
        </authorList>
    </citation>
    <scope>NUCLEOTIDE SEQUENCE [LARGE SCALE GENOMIC DNA]</scope>
    <source>
        <strain evidence="10 11">DSM 24683</strain>
    </source>
</reference>
<feature type="transmembrane region" description="Helical" evidence="8">
    <location>
        <begin position="75"/>
        <end position="94"/>
    </location>
</feature>
<comment type="caution">
    <text evidence="10">The sequence shown here is derived from an EMBL/GenBank/DDBJ whole genome shotgun (WGS) entry which is preliminary data.</text>
</comment>